<dbReference type="GO" id="GO:0008270">
    <property type="term" value="F:zinc ion binding"/>
    <property type="evidence" value="ECO:0007669"/>
    <property type="project" value="UniProtKB-KW"/>
</dbReference>
<evidence type="ECO:0008006" key="10">
    <source>
        <dbReference type="Google" id="ProtNLM"/>
    </source>
</evidence>
<sequence>MSDVRALLKAKRQEARIDHPYATYTSSGQLKCSVCSAFVKHASAWEGHLGSKLHRTNITRLREEQRQQEAAKAEGPLIAPSKRKITSEQGDETNTKKRRVDDSNRTFPQDFFSDPSRAPVLLSTESDNEDEEFDILNPPKQDAPTVPAPSNVDEEYQRFQQEFLQTNIDPAETYERATVVAEPTLATADTTGFPQTLTDTTPAEPMQLSEEEMRLKKEQEERELIMDRLLAEERAQEDADMRVQLLKARLDAVRRKRDSSKAKK</sequence>
<dbReference type="PANTHER" id="PTHR13278:SF0">
    <property type="entry name" value="ZINC FINGER PROTEIN 830"/>
    <property type="match status" value="1"/>
</dbReference>
<keyword evidence="4" id="KW-0862">Zinc</keyword>
<feature type="compositionally biased region" description="Basic and acidic residues" evidence="7">
    <location>
        <begin position="93"/>
        <end position="104"/>
    </location>
</feature>
<evidence type="ECO:0000256" key="1">
    <source>
        <dbReference type="ARBA" id="ARBA00004123"/>
    </source>
</evidence>
<evidence type="ECO:0000256" key="2">
    <source>
        <dbReference type="ARBA" id="ARBA00022723"/>
    </source>
</evidence>
<dbReference type="PANTHER" id="PTHR13278">
    <property type="entry name" value="ZINC FINGER PROTEIN 830"/>
    <property type="match status" value="1"/>
</dbReference>
<dbReference type="Gene3D" id="3.30.160.60">
    <property type="entry name" value="Classic Zinc Finger"/>
    <property type="match status" value="1"/>
</dbReference>
<evidence type="ECO:0000313" key="9">
    <source>
        <dbReference type="Proteomes" id="UP000521872"/>
    </source>
</evidence>
<dbReference type="Proteomes" id="UP000521872">
    <property type="component" value="Unassembled WGS sequence"/>
</dbReference>
<evidence type="ECO:0000256" key="3">
    <source>
        <dbReference type="ARBA" id="ARBA00022771"/>
    </source>
</evidence>
<keyword evidence="3" id="KW-0863">Zinc-finger</keyword>
<comment type="caution">
    <text evidence="8">The sequence shown here is derived from an EMBL/GenBank/DDBJ whole genome shotgun (WGS) entry which is preliminary data.</text>
</comment>
<evidence type="ECO:0000313" key="8">
    <source>
        <dbReference type="EMBL" id="KAF4614098.1"/>
    </source>
</evidence>
<keyword evidence="5" id="KW-0175">Coiled coil</keyword>
<dbReference type="GO" id="GO:0003676">
    <property type="term" value="F:nucleic acid binding"/>
    <property type="evidence" value="ECO:0007669"/>
    <property type="project" value="InterPro"/>
</dbReference>
<dbReference type="InterPro" id="IPR040050">
    <property type="entry name" value="ZNF830-like"/>
</dbReference>
<evidence type="ECO:0000256" key="7">
    <source>
        <dbReference type="SAM" id="MobiDB-lite"/>
    </source>
</evidence>
<organism evidence="8 9">
    <name type="scientific">Agrocybe pediades</name>
    <dbReference type="NCBI Taxonomy" id="84607"/>
    <lineage>
        <taxon>Eukaryota</taxon>
        <taxon>Fungi</taxon>
        <taxon>Dikarya</taxon>
        <taxon>Basidiomycota</taxon>
        <taxon>Agaricomycotina</taxon>
        <taxon>Agaricomycetes</taxon>
        <taxon>Agaricomycetidae</taxon>
        <taxon>Agaricales</taxon>
        <taxon>Agaricineae</taxon>
        <taxon>Strophariaceae</taxon>
        <taxon>Agrocybe</taxon>
    </lineage>
</organism>
<dbReference type="GO" id="GO:0005681">
    <property type="term" value="C:spliceosomal complex"/>
    <property type="evidence" value="ECO:0007669"/>
    <property type="project" value="InterPro"/>
</dbReference>
<feature type="region of interest" description="Disordered" evidence="7">
    <location>
        <begin position="63"/>
        <end position="148"/>
    </location>
</feature>
<feature type="compositionally biased region" description="Polar residues" evidence="7">
    <location>
        <begin position="190"/>
        <end position="201"/>
    </location>
</feature>
<comment type="subcellular location">
    <subcellularLocation>
        <location evidence="1">Nucleus</location>
    </subcellularLocation>
</comment>
<dbReference type="GO" id="GO:0044773">
    <property type="term" value="P:mitotic DNA damage checkpoint signaling"/>
    <property type="evidence" value="ECO:0007669"/>
    <property type="project" value="TreeGrafter"/>
</dbReference>
<feature type="compositionally biased region" description="Basic and acidic residues" evidence="7">
    <location>
        <begin position="63"/>
        <end position="72"/>
    </location>
</feature>
<dbReference type="GO" id="GO:0033314">
    <property type="term" value="P:mitotic DNA replication checkpoint signaling"/>
    <property type="evidence" value="ECO:0007669"/>
    <property type="project" value="TreeGrafter"/>
</dbReference>
<dbReference type="EMBL" id="JAACJL010000045">
    <property type="protein sequence ID" value="KAF4614098.1"/>
    <property type="molecule type" value="Genomic_DNA"/>
</dbReference>
<evidence type="ECO:0000256" key="6">
    <source>
        <dbReference type="ARBA" id="ARBA00023242"/>
    </source>
</evidence>
<name>A0A8H4VLB5_9AGAR</name>
<dbReference type="OrthoDB" id="77607at2759"/>
<dbReference type="AlphaFoldDB" id="A0A8H4VLB5"/>
<dbReference type="SUPFAM" id="SSF57667">
    <property type="entry name" value="beta-beta-alpha zinc fingers"/>
    <property type="match status" value="1"/>
</dbReference>
<evidence type="ECO:0000256" key="5">
    <source>
        <dbReference type="ARBA" id="ARBA00023054"/>
    </source>
</evidence>
<gene>
    <name evidence="8" type="ORF">D9613_007690</name>
</gene>
<dbReference type="GO" id="GO:0033260">
    <property type="term" value="P:nuclear DNA replication"/>
    <property type="evidence" value="ECO:0007669"/>
    <property type="project" value="TreeGrafter"/>
</dbReference>
<feature type="compositionally biased region" description="Basic and acidic residues" evidence="7">
    <location>
        <begin position="211"/>
        <end position="220"/>
    </location>
</feature>
<proteinExistence type="predicted"/>
<evidence type="ECO:0000256" key="4">
    <source>
        <dbReference type="ARBA" id="ARBA00022833"/>
    </source>
</evidence>
<reference evidence="8 9" key="1">
    <citation type="submission" date="2019-12" db="EMBL/GenBank/DDBJ databases">
        <authorList>
            <person name="Floudas D."/>
            <person name="Bentzer J."/>
            <person name="Ahren D."/>
            <person name="Johansson T."/>
            <person name="Persson P."/>
            <person name="Tunlid A."/>
        </authorList>
    </citation>
    <scope>NUCLEOTIDE SEQUENCE [LARGE SCALE GENOMIC DNA]</scope>
    <source>
        <strain evidence="8 9">CBS 102.39</strain>
    </source>
</reference>
<keyword evidence="6" id="KW-0539">Nucleus</keyword>
<dbReference type="InterPro" id="IPR036236">
    <property type="entry name" value="Znf_C2H2_sf"/>
</dbReference>
<protein>
    <recommendedName>
        <fullName evidence="10">Coiled-coil domain-containing protein 16</fullName>
    </recommendedName>
</protein>
<accession>A0A8H4VLB5</accession>
<keyword evidence="9" id="KW-1185">Reference proteome</keyword>
<feature type="region of interest" description="Disordered" evidence="7">
    <location>
        <begin position="190"/>
        <end position="220"/>
    </location>
</feature>
<keyword evidence="2" id="KW-0479">Metal-binding</keyword>